<evidence type="ECO:0000256" key="1">
    <source>
        <dbReference type="SAM" id="MobiDB-lite"/>
    </source>
</evidence>
<dbReference type="Proteomes" id="UP000275078">
    <property type="component" value="Unassembled WGS sequence"/>
</dbReference>
<dbReference type="AlphaFoldDB" id="A0A3N4HWQ3"/>
<sequence>MASASIISTTTEMVADALRGALEQAQKFCECRSRNKNLRIIGFCRATTEFEDDGFLADFLLLMSVFADQNNVVSQKWFHTFDVVAEIQRLGGIKHGRPDKTRIVIRPDYINKCVMEGKLVQVERLSLMDVTREEIENVSMVADSDTDVLIVAMCHGSGRPESKGELVWWFDEDGNQLTFTREALEESIAGTAARVTLISTGCYANAFSSPHYNHLADSTDGKGYHHYRSASDHFRGGSFIGRLHETLRDEFCPRRMGYLTANGLSRAVQNGMYDDAFLEDYPNYPRLPHPAPILNLEMSRQAKEAGHEGINVPPRPLEQFDLPGLSLKYSTADANPILHSPHPSESPESSPSDHGSETAFLVNYYMSSRPYYGDADKSAQTRISLHRKGKLPSKEVEKMKKFIIHYKAWNTEINMAIKKFMVTNLKKIEESDSALYLGAWFKFLDKFPQLRSLVPDNPVHPAWRTGIDEKQMFYISKFVERVGVSKVENWLRQTRAKISLNGLDGSVGVKKAEKAEKVVNVEAWHGGLCNF</sequence>
<proteinExistence type="predicted"/>
<gene>
    <name evidence="2" type="ORF">BJ508DRAFT_349516</name>
</gene>
<dbReference type="EMBL" id="ML119713">
    <property type="protein sequence ID" value="RPA78293.1"/>
    <property type="molecule type" value="Genomic_DNA"/>
</dbReference>
<feature type="region of interest" description="Disordered" evidence="1">
    <location>
        <begin position="334"/>
        <end position="355"/>
    </location>
</feature>
<feature type="compositionally biased region" description="Low complexity" evidence="1">
    <location>
        <begin position="339"/>
        <end position="353"/>
    </location>
</feature>
<reference evidence="2 3" key="1">
    <citation type="journal article" date="2018" name="Nat. Ecol. Evol.">
        <title>Pezizomycetes genomes reveal the molecular basis of ectomycorrhizal truffle lifestyle.</title>
        <authorList>
            <person name="Murat C."/>
            <person name="Payen T."/>
            <person name="Noel B."/>
            <person name="Kuo A."/>
            <person name="Morin E."/>
            <person name="Chen J."/>
            <person name="Kohler A."/>
            <person name="Krizsan K."/>
            <person name="Balestrini R."/>
            <person name="Da Silva C."/>
            <person name="Montanini B."/>
            <person name="Hainaut M."/>
            <person name="Levati E."/>
            <person name="Barry K.W."/>
            <person name="Belfiori B."/>
            <person name="Cichocki N."/>
            <person name="Clum A."/>
            <person name="Dockter R.B."/>
            <person name="Fauchery L."/>
            <person name="Guy J."/>
            <person name="Iotti M."/>
            <person name="Le Tacon F."/>
            <person name="Lindquist E.A."/>
            <person name="Lipzen A."/>
            <person name="Malagnac F."/>
            <person name="Mello A."/>
            <person name="Molinier V."/>
            <person name="Miyauchi S."/>
            <person name="Poulain J."/>
            <person name="Riccioni C."/>
            <person name="Rubini A."/>
            <person name="Sitrit Y."/>
            <person name="Splivallo R."/>
            <person name="Traeger S."/>
            <person name="Wang M."/>
            <person name="Zifcakova L."/>
            <person name="Wipf D."/>
            <person name="Zambonelli A."/>
            <person name="Paolocci F."/>
            <person name="Nowrousian M."/>
            <person name="Ottonello S."/>
            <person name="Baldrian P."/>
            <person name="Spatafora J.W."/>
            <person name="Henrissat B."/>
            <person name="Nagy L.G."/>
            <person name="Aury J.M."/>
            <person name="Wincker P."/>
            <person name="Grigoriev I.V."/>
            <person name="Bonfante P."/>
            <person name="Martin F.M."/>
        </authorList>
    </citation>
    <scope>NUCLEOTIDE SEQUENCE [LARGE SCALE GENOMIC DNA]</scope>
    <source>
        <strain evidence="2 3">RN42</strain>
    </source>
</reference>
<keyword evidence="3" id="KW-1185">Reference proteome</keyword>
<dbReference type="OrthoDB" id="3000060at2759"/>
<organism evidence="2 3">
    <name type="scientific">Ascobolus immersus RN42</name>
    <dbReference type="NCBI Taxonomy" id="1160509"/>
    <lineage>
        <taxon>Eukaryota</taxon>
        <taxon>Fungi</taxon>
        <taxon>Dikarya</taxon>
        <taxon>Ascomycota</taxon>
        <taxon>Pezizomycotina</taxon>
        <taxon>Pezizomycetes</taxon>
        <taxon>Pezizales</taxon>
        <taxon>Ascobolaceae</taxon>
        <taxon>Ascobolus</taxon>
    </lineage>
</organism>
<evidence type="ECO:0000313" key="2">
    <source>
        <dbReference type="EMBL" id="RPA78293.1"/>
    </source>
</evidence>
<protein>
    <submittedName>
        <fullName evidence="2">Uncharacterized protein</fullName>
    </submittedName>
</protein>
<evidence type="ECO:0000313" key="3">
    <source>
        <dbReference type="Proteomes" id="UP000275078"/>
    </source>
</evidence>
<accession>A0A3N4HWQ3</accession>
<name>A0A3N4HWQ3_ASCIM</name>